<feature type="transmembrane region" description="Helical" evidence="1">
    <location>
        <begin position="334"/>
        <end position="355"/>
    </location>
</feature>
<dbReference type="Proteomes" id="UP000610931">
    <property type="component" value="Unassembled WGS sequence"/>
</dbReference>
<reference evidence="2" key="1">
    <citation type="submission" date="2020-12" db="EMBL/GenBank/DDBJ databases">
        <title>Snuella sp. nov., isolated from sediment in Incheon.</title>
        <authorList>
            <person name="Kim W."/>
        </authorList>
    </citation>
    <scope>NUCLEOTIDE SEQUENCE</scope>
    <source>
        <strain evidence="2">CAU 1569</strain>
    </source>
</reference>
<feature type="transmembrane region" description="Helical" evidence="1">
    <location>
        <begin position="201"/>
        <end position="221"/>
    </location>
</feature>
<keyword evidence="1" id="KW-0472">Membrane</keyword>
<dbReference type="EMBL" id="JAELVQ010000002">
    <property type="protein sequence ID" value="MBJ6366976.1"/>
    <property type="molecule type" value="Genomic_DNA"/>
</dbReference>
<evidence type="ECO:0000313" key="2">
    <source>
        <dbReference type="EMBL" id="MBJ6366976.1"/>
    </source>
</evidence>
<feature type="transmembrane region" description="Helical" evidence="1">
    <location>
        <begin position="367"/>
        <end position="390"/>
    </location>
</feature>
<keyword evidence="3" id="KW-1185">Reference proteome</keyword>
<organism evidence="2 3">
    <name type="scientific">Snuella sedimenti</name>
    <dbReference type="NCBI Taxonomy" id="2798802"/>
    <lineage>
        <taxon>Bacteria</taxon>
        <taxon>Pseudomonadati</taxon>
        <taxon>Bacteroidota</taxon>
        <taxon>Flavobacteriia</taxon>
        <taxon>Flavobacteriales</taxon>
        <taxon>Flavobacteriaceae</taxon>
        <taxon>Snuella</taxon>
    </lineage>
</organism>
<feature type="transmembrane region" description="Helical" evidence="1">
    <location>
        <begin position="300"/>
        <end position="322"/>
    </location>
</feature>
<feature type="transmembrane region" description="Helical" evidence="1">
    <location>
        <begin position="227"/>
        <end position="248"/>
    </location>
</feature>
<proteinExistence type="predicted"/>
<comment type="caution">
    <text evidence="2">The sequence shown here is derived from an EMBL/GenBank/DDBJ whole genome shotgun (WGS) entry which is preliminary data.</text>
</comment>
<keyword evidence="1" id="KW-0812">Transmembrane</keyword>
<feature type="transmembrane region" description="Helical" evidence="1">
    <location>
        <begin position="260"/>
        <end position="280"/>
    </location>
</feature>
<feature type="transmembrane region" description="Helical" evidence="1">
    <location>
        <begin position="5"/>
        <end position="25"/>
    </location>
</feature>
<feature type="transmembrane region" description="Helical" evidence="1">
    <location>
        <begin position="129"/>
        <end position="152"/>
    </location>
</feature>
<dbReference type="RefSeq" id="WP_199113017.1">
    <property type="nucleotide sequence ID" value="NZ_JAELVQ010000002.1"/>
</dbReference>
<feature type="transmembrane region" description="Helical" evidence="1">
    <location>
        <begin position="95"/>
        <end position="117"/>
    </location>
</feature>
<evidence type="ECO:0000313" key="3">
    <source>
        <dbReference type="Proteomes" id="UP000610931"/>
    </source>
</evidence>
<protein>
    <submittedName>
        <fullName evidence="2">Uncharacterized protein</fullName>
    </submittedName>
</protein>
<sequence length="403" mass="46673">MQKRLVIVCLINFLIAALMGLALRYTYIQPIGLNYRFLTHAHSHVAMLGWLYLMLYVLLVHFFIPEKRPIYNRLFWFTEFAVIGMMLSFPIQGYAAVSISFSTLHIFCSYYFVYLIWKHHKTESVVTKYLLKTSLIFMLISTIGVWCLGPAVSMLGQASAFYQIAIQFFLHFQFNGWFIIAVVAVLFHLLQLRDSKRFRVFFKLLVTSTILTLALPVYWFIENNSLLWINGIGVIIQLVALFHFLQLIKPKLPLVLKQHSKLVVHLYSFAIFCFVLKILLRSLSLLPDISEVIYQHRNFVIGFIHLTLLGIISGFIFSFILQSKLVSRNSSLPFAIYTFIFGFVLTELLLMLQGGMFYYGKGFIPNYYLLLFLFSALLPIGIMSLLFNILKTKTHGQKTLKTP</sequence>
<gene>
    <name evidence="2" type="ORF">JF259_02630</name>
</gene>
<feature type="transmembrane region" description="Helical" evidence="1">
    <location>
        <begin position="164"/>
        <end position="189"/>
    </location>
</feature>
<evidence type="ECO:0000256" key="1">
    <source>
        <dbReference type="SAM" id="Phobius"/>
    </source>
</evidence>
<feature type="transmembrane region" description="Helical" evidence="1">
    <location>
        <begin position="71"/>
        <end position="89"/>
    </location>
</feature>
<dbReference type="AlphaFoldDB" id="A0A8J7IGM6"/>
<name>A0A8J7IGM6_9FLAO</name>
<feature type="transmembrane region" description="Helical" evidence="1">
    <location>
        <begin position="45"/>
        <end position="64"/>
    </location>
</feature>
<keyword evidence="1" id="KW-1133">Transmembrane helix</keyword>
<accession>A0A8J7IGM6</accession>